<evidence type="ECO:0000313" key="7">
    <source>
        <dbReference type="Proteomes" id="UP000039324"/>
    </source>
</evidence>
<protein>
    <recommendedName>
        <fullName evidence="8">DNA damage-binding protein 1</fullName>
    </recommendedName>
</protein>
<dbReference type="SUPFAM" id="SSF69322">
    <property type="entry name" value="Tricorn protease domain 2"/>
    <property type="match status" value="1"/>
</dbReference>
<feature type="domain" description="RSE1/DDB1/CPSF1 second beta-propeller" evidence="5">
    <location>
        <begin position="403"/>
        <end position="710"/>
    </location>
</feature>
<dbReference type="InterPro" id="IPR050358">
    <property type="entry name" value="RSE1/DDB1/CFT1"/>
</dbReference>
<gene>
    <name evidence="6" type="ORF">PBRA_005914</name>
</gene>
<evidence type="ECO:0008006" key="8">
    <source>
        <dbReference type="Google" id="ProtNLM"/>
    </source>
</evidence>
<accession>A0A0G4IRA6</accession>
<dbReference type="Pfam" id="PF23726">
    <property type="entry name" value="Beta-prop_RSE1_2nd"/>
    <property type="match status" value="1"/>
</dbReference>
<dbReference type="STRING" id="37360.A0A0G4IRA6"/>
<dbReference type="Gene3D" id="1.10.150.910">
    <property type="match status" value="1"/>
</dbReference>
<dbReference type="SUPFAM" id="SSF50978">
    <property type="entry name" value="WD40 repeat-like"/>
    <property type="match status" value="1"/>
</dbReference>
<dbReference type="InterPro" id="IPR058543">
    <property type="entry name" value="Beta-prop_RSE1/DDB1/CPSF1_2nd"/>
</dbReference>
<proteinExistence type="predicted"/>
<evidence type="ECO:0000256" key="2">
    <source>
        <dbReference type="ARBA" id="ARBA00023242"/>
    </source>
</evidence>
<evidence type="ECO:0000259" key="4">
    <source>
        <dbReference type="Pfam" id="PF10433"/>
    </source>
</evidence>
<dbReference type="Pfam" id="PF10433">
    <property type="entry name" value="Beta-prop_RSE1_1st"/>
    <property type="match status" value="1"/>
</dbReference>
<dbReference type="Gene3D" id="2.130.10.10">
    <property type="entry name" value="YVTN repeat-like/Quinoprotein amine dehydrogenase"/>
    <property type="match status" value="3"/>
</dbReference>
<keyword evidence="7" id="KW-1185">Reference proteome</keyword>
<evidence type="ECO:0000313" key="6">
    <source>
        <dbReference type="EMBL" id="CEO97800.1"/>
    </source>
</evidence>
<evidence type="ECO:0000259" key="3">
    <source>
        <dbReference type="Pfam" id="PF03178"/>
    </source>
</evidence>
<dbReference type="Pfam" id="PF03178">
    <property type="entry name" value="CPSF_A"/>
    <property type="match status" value="1"/>
</dbReference>
<reference evidence="6 7" key="1">
    <citation type="submission" date="2015-02" db="EMBL/GenBank/DDBJ databases">
        <authorList>
            <person name="Chooi Y.-H."/>
        </authorList>
    </citation>
    <scope>NUCLEOTIDE SEQUENCE [LARGE SCALE GENOMIC DNA]</scope>
    <source>
        <strain evidence="6">E3</strain>
    </source>
</reference>
<evidence type="ECO:0000259" key="5">
    <source>
        <dbReference type="Pfam" id="PF23726"/>
    </source>
</evidence>
<name>A0A0G4IRA6_PLABS</name>
<keyword evidence="2" id="KW-0539">Nucleus</keyword>
<dbReference type="GO" id="GO:0005634">
    <property type="term" value="C:nucleus"/>
    <property type="evidence" value="ECO:0007669"/>
    <property type="project" value="UniProtKB-SubCell"/>
</dbReference>
<dbReference type="InterPro" id="IPR036322">
    <property type="entry name" value="WD40_repeat_dom_sf"/>
</dbReference>
<evidence type="ECO:0000256" key="1">
    <source>
        <dbReference type="ARBA" id="ARBA00004123"/>
    </source>
</evidence>
<dbReference type="InterPro" id="IPR004871">
    <property type="entry name" value="RSE1/DDB1/CPSF1_C"/>
</dbReference>
<organism evidence="6 7">
    <name type="scientific">Plasmodiophora brassicae</name>
    <name type="common">Clubroot disease agent</name>
    <dbReference type="NCBI Taxonomy" id="37360"/>
    <lineage>
        <taxon>Eukaryota</taxon>
        <taxon>Sar</taxon>
        <taxon>Rhizaria</taxon>
        <taxon>Endomyxa</taxon>
        <taxon>Phytomyxea</taxon>
        <taxon>Plasmodiophorida</taxon>
        <taxon>Plasmodiophoridae</taxon>
        <taxon>Plasmodiophora</taxon>
    </lineage>
</organism>
<dbReference type="GO" id="GO:0003676">
    <property type="term" value="F:nucleic acid binding"/>
    <property type="evidence" value="ECO:0007669"/>
    <property type="project" value="InterPro"/>
</dbReference>
<feature type="domain" description="RSE1/DDB1/CPSF1 C-terminal" evidence="3">
    <location>
        <begin position="764"/>
        <end position="1084"/>
    </location>
</feature>
<dbReference type="EMBL" id="CDSF01000080">
    <property type="protein sequence ID" value="CEO97800.1"/>
    <property type="molecule type" value="Genomic_DNA"/>
</dbReference>
<dbReference type="OrthoDB" id="433457at2759"/>
<dbReference type="OMA" id="HQDFLMR"/>
<dbReference type="PANTHER" id="PTHR10644">
    <property type="entry name" value="DNA REPAIR/RNA PROCESSING CPSF FAMILY"/>
    <property type="match status" value="1"/>
</dbReference>
<comment type="subcellular location">
    <subcellularLocation>
        <location evidence="1">Nucleus</location>
    </subcellularLocation>
</comment>
<sequence length="1115" mass="121470">MATPYQYVVTALAPTAVTHAAVCDFTGERNLVLGRCTRFQVYALTKSSLRLEADLPVFGRLAVLRPYRPRRSDRDWVVIVTERLQFAVIAYDEATRQIVTKASGSCADKIGRLTDNGLHAEVDPTCRVLAMHAYDGLLKVVPLSEGGTRFGTAFNMRLDELQLVAMCFLHVDPKDPITLLVLFEDTRHARHLRSYTVDLEMRDLKRSTWDFPVQATASKIEALPLPRGGALIFSDTSITCHIDGKRSYSTTTSGAAVKAVGRIDEDGSRYLVGDCDGRLFVLSIDTEGTIDLDMIGHVSQPAVTFFTQSSLSYLDNGFVFVGSVFGDAQLIRLTAEPDASGEFVDVIEDIPQIGPITDMAIIKPQDRCGQSRLITCSGTFADGSLRTICNGIGVEAYSSLPVRGLVALFSVRSADATYLVQSFVSETRVVRASLVSPTSLEFAEIENREASPFLTEPTLYCGNMRDDRIVQCTTSSVRVVGGSTWQPCGDDGRMRDGMDADITICHAKASLDTIILALNDNTLARLSVGKDGSIVEHASRPESREISCLDVDDEFQLVATASWSSSCVSLLSLPDLETVDQASLPYLARSISIVRFGPARAPIFVLCGLGDGSVVTFSVDKGSRLSAPTRVIIGTHPVSLTPFTSHGTKQVFVSCDRPTLISAPSSGAGGDLAVISVNLKDVTCMAPLEGEPGFPEACVVLGSPSDVTIGALDAVQRWHIRKVPLRQQPRRIAHHPPSHTLLVLTLAVMDEANIERDEEPPEQCYIKLYDDQTFEELQSVPLLPFECGSAVAQMTLDGLDVFIVGTAFEMPDEDESSAGRLMAYRIDSERRRLQLDTQKRVNGGVYAVEPFSGGVLGTINNKICLFRRAAELADDDDGDAGIRAFAIECSHIGQVFSTHLKACGDLFIVGDLMKSVTLMAYDSSVPALRELARDASQNWVVCLQVLDDSTYIVANNSHNLMTLARNVQAIEDDQRAQLDVVGRFHLGQFVNSIRRGSLIVDQDLDVCPQFLFGTISGMIGVTASLSESQYALLNRVEASLRGLIGGLGGFKHEFGRAFQNVEGYSDVIPSHNYVDGDLIEMFLDLDPALQQKVAGDVGVARDDLHRQIERLSRIH</sequence>
<dbReference type="InterPro" id="IPR018846">
    <property type="entry name" value="Beta-prop_RSE1/DDB1/CPSF1_1st"/>
</dbReference>
<feature type="domain" description="RSE1/DDB1/CPSF1 first beta-propeller" evidence="4">
    <location>
        <begin position="17"/>
        <end position="345"/>
    </location>
</feature>
<dbReference type="InterPro" id="IPR015943">
    <property type="entry name" value="WD40/YVTN_repeat-like_dom_sf"/>
</dbReference>
<dbReference type="Proteomes" id="UP000039324">
    <property type="component" value="Unassembled WGS sequence"/>
</dbReference>
<dbReference type="AlphaFoldDB" id="A0A0G4IRA6"/>